<dbReference type="PANTHER" id="PTHR43538:SF1">
    <property type="entry name" value="(R)-CITRAMALATE SYNTHASE"/>
    <property type="match status" value="1"/>
</dbReference>
<dbReference type="InterPro" id="IPR013709">
    <property type="entry name" value="2-isopropylmalate_synth_dimer"/>
</dbReference>
<dbReference type="Pfam" id="PF22617">
    <property type="entry name" value="HCS_D2"/>
    <property type="match status" value="1"/>
</dbReference>
<evidence type="ECO:0000259" key="10">
    <source>
        <dbReference type="PROSITE" id="PS50991"/>
    </source>
</evidence>
<evidence type="ECO:0000256" key="9">
    <source>
        <dbReference type="RuleBase" id="RU003523"/>
    </source>
</evidence>
<comment type="caution">
    <text evidence="11">The sequence shown here is derived from an EMBL/GenBank/DDBJ whole genome shotgun (WGS) entry which is preliminary data.</text>
</comment>
<dbReference type="SUPFAM" id="SSF51569">
    <property type="entry name" value="Aldolase"/>
    <property type="match status" value="1"/>
</dbReference>
<dbReference type="PROSITE" id="PS50991">
    <property type="entry name" value="PYR_CT"/>
    <property type="match status" value="1"/>
</dbReference>
<gene>
    <name evidence="11" type="ORF">SMB34_16625</name>
</gene>
<dbReference type="NCBIfam" id="TIGR00977">
    <property type="entry name" value="citramal_synth"/>
    <property type="match status" value="1"/>
</dbReference>
<evidence type="ECO:0000256" key="1">
    <source>
        <dbReference type="ARBA" id="ARBA00004743"/>
    </source>
</evidence>
<dbReference type="Pfam" id="PF00682">
    <property type="entry name" value="HMGL-like"/>
    <property type="match status" value="1"/>
</dbReference>
<comment type="similarity">
    <text evidence="2 9">Belongs to the alpha-IPM synthase/homocitrate synthase family.</text>
</comment>
<protein>
    <recommendedName>
        <fullName evidence="8">Citramalate synthase</fullName>
        <ecNumber evidence="8">2.3.3.21</ecNumber>
    </recommendedName>
</protein>
<accession>A0ABR4TP39</accession>
<keyword evidence="12" id="KW-1185">Reference proteome</keyword>
<feature type="domain" description="Pyruvate carboxyltransferase" evidence="10">
    <location>
        <begin position="32"/>
        <end position="293"/>
    </location>
</feature>
<comment type="catalytic activity">
    <reaction evidence="7">
        <text>pyruvate + acetyl-CoA + H2O = (3R)-citramalate + CoA + H(+)</text>
        <dbReference type="Rhea" id="RHEA:19045"/>
        <dbReference type="ChEBI" id="CHEBI:15361"/>
        <dbReference type="ChEBI" id="CHEBI:15377"/>
        <dbReference type="ChEBI" id="CHEBI:15378"/>
        <dbReference type="ChEBI" id="CHEBI:30934"/>
        <dbReference type="ChEBI" id="CHEBI:57287"/>
        <dbReference type="ChEBI" id="CHEBI:57288"/>
        <dbReference type="EC" id="2.3.3.21"/>
    </reaction>
</comment>
<evidence type="ECO:0000256" key="8">
    <source>
        <dbReference type="NCBIfam" id="TIGR00977"/>
    </source>
</evidence>
<dbReference type="EMBL" id="AUNC01000014">
    <property type="protein sequence ID" value="KEO57221.1"/>
    <property type="molecule type" value="Genomic_DNA"/>
</dbReference>
<dbReference type="PANTHER" id="PTHR43538">
    <property type="entry name" value="ALPHA-IPM SYNTHASE/HOMOCITRATE SYNTHASE"/>
    <property type="match status" value="1"/>
</dbReference>
<keyword evidence="5 9" id="KW-0808">Transferase</keyword>
<keyword evidence="6" id="KW-0100">Branched-chain amino acid biosynthesis</keyword>
<evidence type="ECO:0000256" key="4">
    <source>
        <dbReference type="ARBA" id="ARBA00022624"/>
    </source>
</evidence>
<proteinExistence type="inferred from homology"/>
<dbReference type="InterPro" id="IPR005675">
    <property type="entry name" value="Citramal_synthase"/>
</dbReference>
<evidence type="ECO:0000256" key="5">
    <source>
        <dbReference type="ARBA" id="ARBA00022679"/>
    </source>
</evidence>
<dbReference type="SMART" id="SM00917">
    <property type="entry name" value="LeuA_dimer"/>
    <property type="match status" value="1"/>
</dbReference>
<keyword evidence="3" id="KW-0028">Amino-acid biosynthesis</keyword>
<dbReference type="CDD" id="cd07941">
    <property type="entry name" value="DRE_TIM_LeuA3"/>
    <property type="match status" value="1"/>
</dbReference>
<dbReference type="InterPro" id="IPR036230">
    <property type="entry name" value="LeuA_allosteric_dom_sf"/>
</dbReference>
<dbReference type="InterPro" id="IPR000891">
    <property type="entry name" value="PYR_CT"/>
</dbReference>
<keyword evidence="4" id="KW-0412">Isoleucine biosynthesis</keyword>
<reference evidence="11 12" key="1">
    <citation type="submission" date="2013-07" db="EMBL/GenBank/DDBJ databases">
        <title>Thalassospira permensis NBRC 106175 Genome Sequencing.</title>
        <authorList>
            <person name="Lai Q."/>
            <person name="Shao Z."/>
        </authorList>
    </citation>
    <scope>NUCLEOTIDE SEQUENCE [LARGE SCALE GENOMIC DNA]</scope>
    <source>
        <strain evidence="11 12">NBRC 106175</strain>
    </source>
</reference>
<dbReference type="InterPro" id="IPR002034">
    <property type="entry name" value="AIPM/Hcit_synth_CS"/>
</dbReference>
<dbReference type="PROSITE" id="PS00815">
    <property type="entry name" value="AIPM_HOMOCIT_SYNTH_1"/>
    <property type="match status" value="1"/>
</dbReference>
<name>A0ABR4TP39_9PROT</name>
<dbReference type="InterPro" id="IPR013785">
    <property type="entry name" value="Aldolase_TIM"/>
</dbReference>
<comment type="pathway">
    <text evidence="1">Amino-acid biosynthesis; L-isoleucine biosynthesis; 2-oxobutanoate from pyruvate: step 1/3.</text>
</comment>
<dbReference type="EC" id="2.3.3.21" evidence="8"/>
<evidence type="ECO:0000313" key="11">
    <source>
        <dbReference type="EMBL" id="KEO57221.1"/>
    </source>
</evidence>
<evidence type="ECO:0000256" key="3">
    <source>
        <dbReference type="ARBA" id="ARBA00022605"/>
    </source>
</evidence>
<evidence type="ECO:0000256" key="6">
    <source>
        <dbReference type="ARBA" id="ARBA00023304"/>
    </source>
</evidence>
<evidence type="ECO:0000256" key="2">
    <source>
        <dbReference type="ARBA" id="ARBA00006154"/>
    </source>
</evidence>
<dbReference type="Proteomes" id="UP000027463">
    <property type="component" value="Unassembled WGS sequence"/>
</dbReference>
<organism evidence="11 12">
    <name type="scientific">Thalassospira permensis NBRC 106175</name>
    <dbReference type="NCBI Taxonomy" id="1353532"/>
    <lineage>
        <taxon>Bacteria</taxon>
        <taxon>Pseudomonadati</taxon>
        <taxon>Pseudomonadota</taxon>
        <taxon>Alphaproteobacteria</taxon>
        <taxon>Rhodospirillales</taxon>
        <taxon>Thalassospiraceae</taxon>
        <taxon>Thalassospira</taxon>
    </lineage>
</organism>
<evidence type="ECO:0000256" key="7">
    <source>
        <dbReference type="ARBA" id="ARBA00048263"/>
    </source>
</evidence>
<dbReference type="SUPFAM" id="SSF110921">
    <property type="entry name" value="2-isopropylmalate synthase LeuA, allosteric (dimerisation) domain"/>
    <property type="match status" value="1"/>
</dbReference>
<dbReference type="Gene3D" id="1.10.238.260">
    <property type="match status" value="1"/>
</dbReference>
<sequence>MTVLRQFARPPGKRRNKTRSISFGMNMSDKRVYLYDSTLRDGQQTQGVDFSAADKTAIAKALDELSIDYIEGGWPGANPTDDAFFANPPKLKNSKLTAFGMTRRAGRSASNDPGLTTLAQSAPIVCMVGKSWDFQVTEALGIELSENLAMISESIAHLKSQVSEVMFDAEHFFDGYKANRDYALAAIKAAYEAGARWVVLCDTNGGTLPDEIFDIVTDVCTHVPGGNVGIHCHNDTENAVANSLAAVRAGVRQVQGTLNGLGERCGNANLISIIPTLMLKMGYDVGISHEQLTHLRRISHILDERLNREPTRQAAYVGDSAFAHKGGLHVSAVEKNPACYEHIEPELVGNQRHILVSDQAGRSNILARFREIGVEVDPKSDAVGKLVEAVKQREFDGYAYDGAEASFELLARKALGELDRYFRVTSFRVIDERRWVDEQDEQVITMSEATVKVVVGDGQFMSVAEGNGPVNALDAALRKVLLTVPEYVEAVQQIELIDYKVRIITRGDGTRAVTRVMIESRDAEGNSWSTVGVSTNIIEASYNALRDSITYKLFKSGVRSQHA</sequence>
<dbReference type="Gene3D" id="3.20.20.70">
    <property type="entry name" value="Aldolase class I"/>
    <property type="match status" value="1"/>
</dbReference>
<dbReference type="Gene3D" id="3.30.160.270">
    <property type="match status" value="1"/>
</dbReference>
<evidence type="ECO:0000313" key="12">
    <source>
        <dbReference type="Proteomes" id="UP000027463"/>
    </source>
</evidence>
<dbReference type="InterPro" id="IPR054691">
    <property type="entry name" value="LeuA/HCS_post-cat"/>
</dbReference>
<dbReference type="Pfam" id="PF08502">
    <property type="entry name" value="LeuA_dimer"/>
    <property type="match status" value="1"/>
</dbReference>